<accession>K1YAW2</accession>
<dbReference type="AlphaFoldDB" id="K1YAW2"/>
<keyword evidence="1" id="KW-0175">Coiled coil</keyword>
<dbReference type="Gene3D" id="1.10.101.10">
    <property type="entry name" value="PGBD-like superfamily/PGBD"/>
    <property type="match status" value="2"/>
</dbReference>
<dbReference type="SUPFAM" id="SSF47090">
    <property type="entry name" value="PGBD-like"/>
    <property type="match status" value="2"/>
</dbReference>
<sequence>MLAGPKTYAFGTKIYFPDIGVGTVDDRGGAIVSSGSRGYDADRIDIWMGSGDEGLRRALTWGKRTVFGQILAPWSAPEWLSNIALENFPVGKINKTVYQAPKTTPVVPTESIAPPVEPKQENSIFTVSVYRNTAPETVKQLQGIMKEIGYYQWEIDGKYSRAFEKTVSTFQLENQIISSLQEKAAGYYGVKTRSKLKEVFALYKENEQKRIAEEARLALIKAEEQKKQEEEMKKVALFIQEFGDPKVDEIGAHVRRLQQSLKLLGYFSYKDTAIFGQKTRDALVRYQKDRLIDDAEIGHIWEKTRLALQKDLLELKKKQNNNTIALGTK</sequence>
<proteinExistence type="predicted"/>
<feature type="domain" description="Peptidoglycan binding-like" evidence="2">
    <location>
        <begin position="252"/>
        <end position="289"/>
    </location>
</feature>
<dbReference type="InterPro" id="IPR059180">
    <property type="entry name" value="3D_YorM"/>
</dbReference>
<protein>
    <recommendedName>
        <fullName evidence="2">Peptidoglycan binding-like domain-containing protein</fullName>
    </recommendedName>
</protein>
<feature type="coiled-coil region" evidence="1">
    <location>
        <begin position="205"/>
        <end position="232"/>
    </location>
</feature>
<dbReference type="Pfam" id="PF01471">
    <property type="entry name" value="PG_binding_1"/>
    <property type="match status" value="1"/>
</dbReference>
<gene>
    <name evidence="3" type="ORF">ACD_78C00375G0001</name>
</gene>
<dbReference type="InterPro" id="IPR036365">
    <property type="entry name" value="PGBD-like_sf"/>
</dbReference>
<name>K1YAW2_9BACT</name>
<reference evidence="3" key="1">
    <citation type="journal article" date="2012" name="Science">
        <title>Fermentation, hydrogen, and sulfur metabolism in multiple uncultivated bacterial phyla.</title>
        <authorList>
            <person name="Wrighton K.C."/>
            <person name="Thomas B.C."/>
            <person name="Sharon I."/>
            <person name="Miller C.S."/>
            <person name="Castelle C.J."/>
            <person name="VerBerkmoes N.C."/>
            <person name="Wilkins M.J."/>
            <person name="Hettich R.L."/>
            <person name="Lipton M.S."/>
            <person name="Williams K.H."/>
            <person name="Long P.E."/>
            <person name="Banfield J.F."/>
        </authorList>
    </citation>
    <scope>NUCLEOTIDE SEQUENCE [LARGE SCALE GENOMIC DNA]</scope>
</reference>
<dbReference type="InterPro" id="IPR002477">
    <property type="entry name" value="Peptidoglycan-bd-like"/>
</dbReference>
<dbReference type="CDD" id="cd14667">
    <property type="entry name" value="3D_containing_proteins"/>
    <property type="match status" value="1"/>
</dbReference>
<comment type="caution">
    <text evidence="3">The sequence shown here is derived from an EMBL/GenBank/DDBJ whole genome shotgun (WGS) entry which is preliminary data.</text>
</comment>
<dbReference type="InterPro" id="IPR036366">
    <property type="entry name" value="PGBDSf"/>
</dbReference>
<evidence type="ECO:0000256" key="1">
    <source>
        <dbReference type="SAM" id="Coils"/>
    </source>
</evidence>
<organism evidence="3">
    <name type="scientific">uncultured bacterium</name>
    <name type="common">gcode 4</name>
    <dbReference type="NCBI Taxonomy" id="1234023"/>
    <lineage>
        <taxon>Bacteria</taxon>
        <taxon>environmental samples</taxon>
    </lineage>
</organism>
<evidence type="ECO:0000259" key="2">
    <source>
        <dbReference type="Pfam" id="PF01471"/>
    </source>
</evidence>
<evidence type="ECO:0000313" key="3">
    <source>
        <dbReference type="EMBL" id="EKD29518.1"/>
    </source>
</evidence>
<dbReference type="EMBL" id="AMFJ01034375">
    <property type="protein sequence ID" value="EKD29518.1"/>
    <property type="molecule type" value="Genomic_DNA"/>
</dbReference>